<feature type="repeat" description="PPR" evidence="5">
    <location>
        <begin position="195"/>
        <end position="229"/>
    </location>
</feature>
<feature type="repeat" description="PPR" evidence="5">
    <location>
        <begin position="230"/>
        <end position="264"/>
    </location>
</feature>
<protein>
    <submittedName>
        <fullName evidence="6">CEN-like protein 2</fullName>
    </submittedName>
</protein>
<feature type="repeat" description="PPR" evidence="5">
    <location>
        <begin position="267"/>
        <end position="301"/>
    </location>
</feature>
<comment type="similarity">
    <text evidence="1">Belongs to the phosphatidylethanolamine-binding protein family.</text>
</comment>
<dbReference type="Proteomes" id="UP000251960">
    <property type="component" value="Chromosome 10"/>
</dbReference>
<evidence type="ECO:0000256" key="5">
    <source>
        <dbReference type="PROSITE-ProRule" id="PRU00708"/>
    </source>
</evidence>
<dbReference type="SUPFAM" id="SSF49777">
    <property type="entry name" value="PEBP-like"/>
    <property type="match status" value="1"/>
</dbReference>
<dbReference type="PROSITE" id="PS51375">
    <property type="entry name" value="PPR"/>
    <property type="match status" value="4"/>
</dbReference>
<dbReference type="NCBIfam" id="TIGR00756">
    <property type="entry name" value="PPR"/>
    <property type="match status" value="4"/>
</dbReference>
<dbReference type="InterPro" id="IPR035810">
    <property type="entry name" value="PEBP_euk"/>
</dbReference>
<comment type="similarity">
    <text evidence="2">Belongs to the PPR family. P subfamily.</text>
</comment>
<dbReference type="InterPro" id="IPR008914">
    <property type="entry name" value="PEBP"/>
</dbReference>
<gene>
    <name evidence="6" type="primary">CET2_1</name>
    <name evidence="6" type="ORF">Zm00014a_024669</name>
</gene>
<dbReference type="Pfam" id="PF12854">
    <property type="entry name" value="PPR_1"/>
    <property type="match status" value="1"/>
</dbReference>
<dbReference type="InterPro" id="IPR011990">
    <property type="entry name" value="TPR-like_helical_dom_sf"/>
</dbReference>
<evidence type="ECO:0000256" key="2">
    <source>
        <dbReference type="ARBA" id="ARBA00007626"/>
    </source>
</evidence>
<name>A0A3L6GCN1_MAIZE</name>
<dbReference type="AlphaFoldDB" id="A0A3L6GCN1"/>
<keyword evidence="3" id="KW-0677">Repeat</keyword>
<comment type="caution">
    <text evidence="6">The sequence shown here is derived from an EMBL/GenBank/DDBJ whole genome shotgun (WGS) entry which is preliminary data.</text>
</comment>
<dbReference type="PROSITE" id="PS01220">
    <property type="entry name" value="PBP"/>
    <property type="match status" value="1"/>
</dbReference>
<dbReference type="PANTHER" id="PTHR47941">
    <property type="entry name" value="PENTATRICOPEPTIDE REPEAT-CONTAINING PROTEIN 3, MITOCHONDRIAL"/>
    <property type="match status" value="1"/>
</dbReference>
<evidence type="ECO:0000256" key="3">
    <source>
        <dbReference type="ARBA" id="ARBA00022737"/>
    </source>
</evidence>
<sequence>MPFNIPHCKSQAPVTYAVAAVSSIRFSSSSSLPALVPPPPPLHEENPFAALLASDPPPPEPLRQVLATGDVHSALRGLPGLAHQLFRWAETTPCGFPRSASAFAAVLVPLARANHIRVAYPVSLRALHLGLLLPLVSLLLSGPLAPAPLSLLNLLLSLSTKYSKECKARDATPDTCSTLCLSAFREMASHGVAPDVKDCNKVLRVLRDAARWDDMSAVHAEMLQLGIEPSIVTYNTLLDSFSKEGRKDKIDMLLKEMEARGSSCLPNDVTYNVVIAGLARKGYLEEAAELVEEMRLSKKASSFTYNPLITGLLARGFVKKVDDLQLEMENEGIMPTVVTYNAMIHGLLQSGQIEAAQAKFVEMRAMGLLPDVITYNSLLNGSVEPLIVGRVIGEVLDSFNPCVKMMVTYNSNKLVFNGHEIYPSAVVSKPRVEVQGGDLRSFFTLVMTDPDVPGPSDPYLREHLHWIVTDIPGTTDASFGRQIISYESPRPSIGIHRFIFVLFKQQGRQNVTVPSFRDHFNTRQFAEENDLGLPVAAVYFNAQRETAARRR</sequence>
<dbReference type="Pfam" id="PF13812">
    <property type="entry name" value="PPR_3"/>
    <property type="match status" value="1"/>
</dbReference>
<accession>A0A3L6GCN1</accession>
<dbReference type="Gene3D" id="3.90.280.10">
    <property type="entry name" value="PEBP-like"/>
    <property type="match status" value="1"/>
</dbReference>
<dbReference type="EMBL" id="NCVQ01000002">
    <property type="protein sequence ID" value="PWZ45659.1"/>
    <property type="molecule type" value="Genomic_DNA"/>
</dbReference>
<dbReference type="Gene3D" id="1.25.40.10">
    <property type="entry name" value="Tetratricopeptide repeat domain"/>
    <property type="match status" value="2"/>
</dbReference>
<dbReference type="Pfam" id="PF01161">
    <property type="entry name" value="PBP"/>
    <property type="match status" value="1"/>
</dbReference>
<dbReference type="Pfam" id="PF01535">
    <property type="entry name" value="PPR"/>
    <property type="match status" value="1"/>
</dbReference>
<dbReference type="InterPro" id="IPR001858">
    <property type="entry name" value="Phosphatidylethanolamine-bd_CS"/>
</dbReference>
<evidence type="ECO:0000313" key="6">
    <source>
        <dbReference type="EMBL" id="PWZ45659.1"/>
    </source>
</evidence>
<evidence type="ECO:0000256" key="1">
    <source>
        <dbReference type="ARBA" id="ARBA00007091"/>
    </source>
</evidence>
<dbReference type="CDD" id="cd00866">
    <property type="entry name" value="PEBP_euk"/>
    <property type="match status" value="1"/>
</dbReference>
<evidence type="ECO:0000313" key="7">
    <source>
        <dbReference type="Proteomes" id="UP000251960"/>
    </source>
</evidence>
<dbReference type="InterPro" id="IPR036610">
    <property type="entry name" value="PEBP-like_sf"/>
</dbReference>
<keyword evidence="4" id="KW-0809">Transit peptide</keyword>
<organism evidence="6 7">
    <name type="scientific">Zea mays</name>
    <name type="common">Maize</name>
    <dbReference type="NCBI Taxonomy" id="4577"/>
    <lineage>
        <taxon>Eukaryota</taxon>
        <taxon>Viridiplantae</taxon>
        <taxon>Streptophyta</taxon>
        <taxon>Embryophyta</taxon>
        <taxon>Tracheophyta</taxon>
        <taxon>Spermatophyta</taxon>
        <taxon>Magnoliopsida</taxon>
        <taxon>Liliopsida</taxon>
        <taxon>Poales</taxon>
        <taxon>Poaceae</taxon>
        <taxon>PACMAD clade</taxon>
        <taxon>Panicoideae</taxon>
        <taxon>Andropogonodae</taxon>
        <taxon>Andropogoneae</taxon>
        <taxon>Tripsacinae</taxon>
        <taxon>Zea</taxon>
    </lineage>
</organism>
<evidence type="ECO:0000256" key="4">
    <source>
        <dbReference type="ARBA" id="ARBA00022946"/>
    </source>
</evidence>
<dbReference type="FunFam" id="3.90.280.10:FF:000001">
    <property type="entry name" value="Terminal flower 1"/>
    <property type="match status" value="1"/>
</dbReference>
<reference evidence="6 7" key="1">
    <citation type="journal article" date="2018" name="Nat. Genet.">
        <title>Extensive intraspecific gene order and gene structural variations between Mo17 and other maize genomes.</title>
        <authorList>
            <person name="Sun S."/>
            <person name="Zhou Y."/>
            <person name="Chen J."/>
            <person name="Shi J."/>
            <person name="Zhao H."/>
            <person name="Zhao H."/>
            <person name="Song W."/>
            <person name="Zhang M."/>
            <person name="Cui Y."/>
            <person name="Dong X."/>
            <person name="Liu H."/>
            <person name="Ma X."/>
            <person name="Jiao Y."/>
            <person name="Wang B."/>
            <person name="Wei X."/>
            <person name="Stein J.C."/>
            <person name="Glaubitz J.C."/>
            <person name="Lu F."/>
            <person name="Yu G."/>
            <person name="Liang C."/>
            <person name="Fengler K."/>
            <person name="Li B."/>
            <person name="Rafalski A."/>
            <person name="Schnable P.S."/>
            <person name="Ware D.H."/>
            <person name="Buckler E.S."/>
            <person name="Lai J."/>
        </authorList>
    </citation>
    <scope>NUCLEOTIDE SEQUENCE [LARGE SCALE GENOMIC DNA]</scope>
    <source>
        <strain evidence="7">cv. Missouri 17</strain>
        <tissue evidence="6">Seedling</tissue>
    </source>
</reference>
<dbReference type="InterPro" id="IPR002885">
    <property type="entry name" value="PPR_rpt"/>
</dbReference>
<feature type="repeat" description="PPR" evidence="5">
    <location>
        <begin position="336"/>
        <end position="370"/>
    </location>
</feature>
<dbReference type="Pfam" id="PF13041">
    <property type="entry name" value="PPR_2"/>
    <property type="match status" value="1"/>
</dbReference>
<proteinExistence type="inferred from homology"/>
<dbReference type="ExpressionAtlas" id="A0A3L6GCN1">
    <property type="expression patterns" value="baseline and differential"/>
</dbReference>